<protein>
    <submittedName>
        <fullName evidence="3">Uncharacterized protein</fullName>
    </submittedName>
</protein>
<name>A0A502HDQ1_9BACT</name>
<feature type="signal peptide" evidence="2">
    <location>
        <begin position="1"/>
        <end position="24"/>
    </location>
</feature>
<dbReference type="Proteomes" id="UP000317646">
    <property type="component" value="Unassembled WGS sequence"/>
</dbReference>
<feature type="region of interest" description="Disordered" evidence="1">
    <location>
        <begin position="38"/>
        <end position="64"/>
    </location>
</feature>
<feature type="chain" id="PRO_5021231231" evidence="2">
    <location>
        <begin position="25"/>
        <end position="152"/>
    </location>
</feature>
<feature type="compositionally biased region" description="Low complexity" evidence="1">
    <location>
        <begin position="48"/>
        <end position="64"/>
    </location>
</feature>
<sequence>MPHALKLTLPLAALLLAAGAPAHAQIANVPDSLRRAGELVGSRPSAHRPAGARARSMAAAPAANSAAINPARARAADLPGLYEQFIEKCQAQRRSWGEADWDAAADDLARLNQRYDQVRADLSLQERLNIRSAQAEFHTLLGARRMKKNLEN</sequence>
<evidence type="ECO:0000256" key="1">
    <source>
        <dbReference type="SAM" id="MobiDB-lite"/>
    </source>
</evidence>
<dbReference type="RefSeq" id="WP_140464888.1">
    <property type="nucleotide sequence ID" value="NZ_RCYZ01000001.1"/>
</dbReference>
<comment type="caution">
    <text evidence="3">The sequence shown here is derived from an EMBL/GenBank/DDBJ whole genome shotgun (WGS) entry which is preliminary data.</text>
</comment>
<organism evidence="3 4">
    <name type="scientific">Hymenobacter nivis</name>
    <dbReference type="NCBI Taxonomy" id="1850093"/>
    <lineage>
        <taxon>Bacteria</taxon>
        <taxon>Pseudomonadati</taxon>
        <taxon>Bacteroidota</taxon>
        <taxon>Cytophagia</taxon>
        <taxon>Cytophagales</taxon>
        <taxon>Hymenobacteraceae</taxon>
        <taxon>Hymenobacter</taxon>
    </lineage>
</organism>
<keyword evidence="2" id="KW-0732">Signal</keyword>
<proteinExistence type="predicted"/>
<keyword evidence="4" id="KW-1185">Reference proteome</keyword>
<dbReference type="OrthoDB" id="886805at2"/>
<dbReference type="AlphaFoldDB" id="A0A502HDQ1"/>
<dbReference type="EMBL" id="RCYZ01000001">
    <property type="protein sequence ID" value="TPG72134.1"/>
    <property type="molecule type" value="Genomic_DNA"/>
</dbReference>
<evidence type="ECO:0000313" key="3">
    <source>
        <dbReference type="EMBL" id="TPG72134.1"/>
    </source>
</evidence>
<accession>A0A502HDQ1</accession>
<evidence type="ECO:0000313" key="4">
    <source>
        <dbReference type="Proteomes" id="UP000317646"/>
    </source>
</evidence>
<gene>
    <name evidence="3" type="ORF">EAH73_02515</name>
</gene>
<reference evidence="3 4" key="1">
    <citation type="journal article" date="2019" name="Environ. Microbiol.">
        <title>Species interactions and distinct microbial communities in high Arctic permafrost affected cryosols are associated with the CH4 and CO2 gas fluxes.</title>
        <authorList>
            <person name="Altshuler I."/>
            <person name="Hamel J."/>
            <person name="Turney S."/>
            <person name="Magnuson E."/>
            <person name="Levesque R."/>
            <person name="Greer C."/>
            <person name="Whyte L.G."/>
        </authorList>
    </citation>
    <scope>NUCLEOTIDE SEQUENCE [LARGE SCALE GENOMIC DNA]</scope>
    <source>
        <strain evidence="3 4">S9.2P</strain>
    </source>
</reference>
<evidence type="ECO:0000256" key="2">
    <source>
        <dbReference type="SAM" id="SignalP"/>
    </source>
</evidence>